<evidence type="ECO:0000256" key="2">
    <source>
        <dbReference type="ARBA" id="ARBA00022737"/>
    </source>
</evidence>
<dbReference type="Gene3D" id="2.130.10.10">
    <property type="entry name" value="YVTN repeat-like/Quinoprotein amine dehydrogenase"/>
    <property type="match status" value="4"/>
</dbReference>
<dbReference type="SMART" id="SM00320">
    <property type="entry name" value="WD40"/>
    <property type="match status" value="11"/>
</dbReference>
<name>A0A5N5WSW7_9EURO</name>
<dbReference type="OrthoDB" id="674604at2759"/>
<feature type="repeat" description="WD" evidence="3">
    <location>
        <begin position="841"/>
        <end position="881"/>
    </location>
</feature>
<dbReference type="PROSITE" id="PS50294">
    <property type="entry name" value="WD_REPEATS_REGION"/>
    <property type="match status" value="4"/>
</dbReference>
<gene>
    <name evidence="5" type="ORF">BDV29DRAFT_18392</name>
</gene>
<feature type="repeat" description="WD" evidence="3">
    <location>
        <begin position="1204"/>
        <end position="1244"/>
    </location>
</feature>
<reference evidence="5 6" key="1">
    <citation type="submission" date="2019-04" db="EMBL/GenBank/DDBJ databases">
        <title>Friends and foes A comparative genomics study of 23 Aspergillus species from section Flavi.</title>
        <authorList>
            <consortium name="DOE Joint Genome Institute"/>
            <person name="Kjaerbolling I."/>
            <person name="Vesth T."/>
            <person name="Frisvad J.C."/>
            <person name="Nybo J.L."/>
            <person name="Theobald S."/>
            <person name="Kildgaard S."/>
            <person name="Isbrandt T."/>
            <person name="Kuo A."/>
            <person name="Sato A."/>
            <person name="Lyhne E.K."/>
            <person name="Kogle M.E."/>
            <person name="Wiebenga A."/>
            <person name="Kun R.S."/>
            <person name="Lubbers R.J."/>
            <person name="Makela M.R."/>
            <person name="Barry K."/>
            <person name="Chovatia M."/>
            <person name="Clum A."/>
            <person name="Daum C."/>
            <person name="Haridas S."/>
            <person name="He G."/>
            <person name="LaButti K."/>
            <person name="Lipzen A."/>
            <person name="Mondo S."/>
            <person name="Riley R."/>
            <person name="Salamov A."/>
            <person name="Simmons B.A."/>
            <person name="Magnuson J.K."/>
            <person name="Henrissat B."/>
            <person name="Mortensen U.H."/>
            <person name="Larsen T.O."/>
            <person name="Devries R.P."/>
            <person name="Grigoriev I.V."/>
            <person name="Machida M."/>
            <person name="Baker S.E."/>
            <person name="Andersen M.R."/>
        </authorList>
    </citation>
    <scope>NUCLEOTIDE SEQUENCE [LARGE SCALE GENOMIC DNA]</scope>
    <source>
        <strain evidence="5 6">CBS 151.66</strain>
    </source>
</reference>
<evidence type="ECO:0000256" key="1">
    <source>
        <dbReference type="ARBA" id="ARBA00022574"/>
    </source>
</evidence>
<protein>
    <recommendedName>
        <fullName evidence="4">Nephrocystin 3-like N-terminal domain-containing protein</fullName>
    </recommendedName>
</protein>
<keyword evidence="2" id="KW-0677">Repeat</keyword>
<dbReference type="PROSITE" id="PS50082">
    <property type="entry name" value="WD_REPEATS_2"/>
    <property type="match status" value="6"/>
</dbReference>
<feature type="repeat" description="WD" evidence="3">
    <location>
        <begin position="758"/>
        <end position="799"/>
    </location>
</feature>
<dbReference type="Pfam" id="PF00400">
    <property type="entry name" value="WD40"/>
    <property type="match status" value="7"/>
</dbReference>
<feature type="domain" description="Nephrocystin 3-like N-terminal" evidence="4">
    <location>
        <begin position="189"/>
        <end position="350"/>
    </location>
</feature>
<dbReference type="EMBL" id="ML732273">
    <property type="protein sequence ID" value="KAB8071409.1"/>
    <property type="molecule type" value="Genomic_DNA"/>
</dbReference>
<dbReference type="Gene3D" id="3.40.50.300">
    <property type="entry name" value="P-loop containing nucleotide triphosphate hydrolases"/>
    <property type="match status" value="1"/>
</dbReference>
<dbReference type="InterPro" id="IPR027417">
    <property type="entry name" value="P-loop_NTPase"/>
</dbReference>
<sequence>MTMEVVGAASSVIAVVELSAKVANVLFEYFTAVKNARPDIERLQGELVRLNTTLKGAHKLLESPNGAQLETSQGLRQGLHGCSSELARFEKKLGEKLKSGSSRRMSRFGIRALKWPLESKDVDHIIATLERERDTLSAALTIDQAAQILDIGQTLVLSRLPVLEEALFDSQIDEHEARCYPGTRVALLQEILTWEEGPQDKKIFWLKGMAGTGKSTISRTVAQLFVDKGVLVATFFFKRGEGDCANAARFVTTIVSQLVAQEPAMAVRVRAAMDANPAIIGKTMPEQFDQLLLKPLESLKGDSGPSKTIVLVVDALDECKGKDDIKLLIHQISRGSALTSIRFRAFLTSRPELPVRLGFNAIKGMFQDRVLDLLPAPVIEHDLTIFLVAELSKVRDDFNSLLPGDSLLPLHWPGPEAIQELVQMAVPLFIFAATVCRFIGDQAFCDPKGQLAKILQHQSKNQESEMDRLDATYLPILDKLVVASKAAQQSLENEFRTIVGSIVLLVEPLSANSLSRLLGIPRSVIDGRLLSLHSVLRVPDSPDMPIRMLHLSFRDFLVDPNKRETNGFWVGESATHTKLANSCLKLLSSDTHLKEDICNLKIPGMTRAEIPTAVVNSFLPADVRYACLYWVYHTEQSGAQLTDSHAVYLFLTQHFLHWLEGLSLLGKMSESIAMIRSLQALLAPGVSANLAAFLQDASRFILSFRSIIDLSPLQVYSAALVFAPQRSSVRKTFKECTPAWLSLLPEVPLDWSALLQTLEAHDDVLAAVTFSPDGKTIASASRDHTIQLWDVVTGEETRRFNGQNSLKRLVFSPNSTMIVSATEAGRICCWEVATGEEIQSFNGHTEPVGAVAFSPDGKFIASAAQDKIRLWDVTTGEEIRSIESFYRSVSEIAFLPDGHTIVVVFGSRGVSVFEIVKGEERELVLRQSGPTQLGYGRRTSSRVIALSPDGRRIAWADLGRTIWLQDTSIGEVQEHIGPLTFFIGAMTFSPDGRLLASVNDRYGLNVWDAMTGEKIGEFDHAANSIMCIAFSPDNKTLALALYRSTVELWSLKIVQESQDCGSDVPEAIARRAGRDEEDDSHEDGHTRMVTALAFSPDGKKVASASLDRTVRHWDAATGKAMEVLSHPGIVDSVVFSSDSRNLVSLCEDRLILVWDVASGEERNRFNHDDKVKSVLLSPNGKVVASVVQYIVRLWDVTTGEETQELRHDEGVGVIAFSPDSKTLASTSRGAIHLWDVVTGEEKQKLASTECPDGSFDALTFSLAGKALAAAITTKTPIWTGTSWIARVAFDLEYTVWLWDIVAGSSKEIFRTKEVSFDKLAVSTDADMVAAALCLSKTIRLWDGTRIREVEAGAYFYELSFSPDNRYLLTDRGSLSIESLDEDSSIFLSSDWIIQGETKLLWLPPAYREFRSACYGNTIVLGYESGRVMFIRLGNFDSPI</sequence>
<feature type="repeat" description="WD" evidence="3">
    <location>
        <begin position="1082"/>
        <end position="1123"/>
    </location>
</feature>
<dbReference type="SUPFAM" id="SSF52540">
    <property type="entry name" value="P-loop containing nucleoside triphosphate hydrolases"/>
    <property type="match status" value="1"/>
</dbReference>
<evidence type="ECO:0000256" key="3">
    <source>
        <dbReference type="PROSITE-ProRule" id="PRU00221"/>
    </source>
</evidence>
<dbReference type="SUPFAM" id="SSF50978">
    <property type="entry name" value="WD40 repeat-like"/>
    <property type="match status" value="1"/>
</dbReference>
<dbReference type="PROSITE" id="PS00678">
    <property type="entry name" value="WD_REPEATS_1"/>
    <property type="match status" value="2"/>
</dbReference>
<feature type="repeat" description="WD" evidence="3">
    <location>
        <begin position="1123"/>
        <end position="1164"/>
    </location>
</feature>
<dbReference type="InterPro" id="IPR056884">
    <property type="entry name" value="NPHP3-like_N"/>
</dbReference>
<dbReference type="InterPro" id="IPR011047">
    <property type="entry name" value="Quinoprotein_ADH-like_sf"/>
</dbReference>
<dbReference type="PANTHER" id="PTHR19879:SF9">
    <property type="entry name" value="TRANSCRIPTION INITIATION FACTOR TFIID SUBUNIT 5"/>
    <property type="match status" value="1"/>
</dbReference>
<keyword evidence="1 3" id="KW-0853">WD repeat</keyword>
<keyword evidence="6" id="KW-1185">Reference proteome</keyword>
<feature type="repeat" description="WD" evidence="3">
    <location>
        <begin position="1164"/>
        <end position="1204"/>
    </location>
</feature>
<dbReference type="Proteomes" id="UP000326565">
    <property type="component" value="Unassembled WGS sequence"/>
</dbReference>
<dbReference type="InterPro" id="IPR036322">
    <property type="entry name" value="WD40_repeat_dom_sf"/>
</dbReference>
<evidence type="ECO:0000313" key="6">
    <source>
        <dbReference type="Proteomes" id="UP000326565"/>
    </source>
</evidence>
<dbReference type="PANTHER" id="PTHR19879">
    <property type="entry name" value="TRANSCRIPTION INITIATION FACTOR TFIID"/>
    <property type="match status" value="1"/>
</dbReference>
<accession>A0A5N5WSW7</accession>
<dbReference type="InterPro" id="IPR015943">
    <property type="entry name" value="WD40/YVTN_repeat-like_dom_sf"/>
</dbReference>
<dbReference type="InterPro" id="IPR001680">
    <property type="entry name" value="WD40_rpt"/>
</dbReference>
<evidence type="ECO:0000259" key="4">
    <source>
        <dbReference type="Pfam" id="PF24883"/>
    </source>
</evidence>
<dbReference type="Pfam" id="PF24883">
    <property type="entry name" value="NPHP3_N"/>
    <property type="match status" value="1"/>
</dbReference>
<dbReference type="CDD" id="cd00200">
    <property type="entry name" value="WD40"/>
    <property type="match status" value="2"/>
</dbReference>
<evidence type="ECO:0000313" key="5">
    <source>
        <dbReference type="EMBL" id="KAB8071409.1"/>
    </source>
</evidence>
<proteinExistence type="predicted"/>
<organism evidence="5 6">
    <name type="scientific">Aspergillus leporis</name>
    <dbReference type="NCBI Taxonomy" id="41062"/>
    <lineage>
        <taxon>Eukaryota</taxon>
        <taxon>Fungi</taxon>
        <taxon>Dikarya</taxon>
        <taxon>Ascomycota</taxon>
        <taxon>Pezizomycotina</taxon>
        <taxon>Eurotiomycetes</taxon>
        <taxon>Eurotiomycetidae</taxon>
        <taxon>Eurotiales</taxon>
        <taxon>Aspergillaceae</taxon>
        <taxon>Aspergillus</taxon>
        <taxon>Aspergillus subgen. Circumdati</taxon>
    </lineage>
</organism>
<dbReference type="InterPro" id="IPR019775">
    <property type="entry name" value="WD40_repeat_CS"/>
</dbReference>
<dbReference type="SUPFAM" id="SSF50998">
    <property type="entry name" value="Quinoprotein alcohol dehydrogenase-like"/>
    <property type="match status" value="1"/>
</dbReference>